<dbReference type="GO" id="GO:0008270">
    <property type="term" value="F:zinc ion binding"/>
    <property type="evidence" value="ECO:0007669"/>
    <property type="project" value="UniProtKB-KW"/>
</dbReference>
<gene>
    <name evidence="13" type="ORF">CEUTPL_LOCUS3774</name>
</gene>
<protein>
    <recommendedName>
        <fullName evidence="12">C2H2-type domain-containing protein</fullName>
    </recommendedName>
</protein>
<feature type="compositionally biased region" description="Basic residues" evidence="11">
    <location>
        <begin position="1"/>
        <end position="13"/>
    </location>
</feature>
<evidence type="ECO:0000256" key="11">
    <source>
        <dbReference type="SAM" id="MobiDB-lite"/>
    </source>
</evidence>
<keyword evidence="5" id="KW-0862">Zinc</keyword>
<evidence type="ECO:0000256" key="3">
    <source>
        <dbReference type="ARBA" id="ARBA00022737"/>
    </source>
</evidence>
<dbReference type="Pfam" id="PF13894">
    <property type="entry name" value="zf-C2H2_4"/>
    <property type="match status" value="1"/>
</dbReference>
<sequence>MKRCKAGKKKKPSQPRADLNLTDMMKSLPVGISVTSEKNSKTPKAVSEKKKPLEDLLGKLPGIRLVSKKVVKQPKPATAHRSIFSCPKCPQIFSSQERLNIHENNCLESELMIKKKPNIFKSKQSELYYFDKFQNIYICTTCHQEFAFKSEIDEHIEKKHSGFKCNICDAYFPSLVELSYHSAKHNPSKAMTCPLCHFKTVIRSKLAFHIQTEHAVDTKLTDAQYVRFACVVCTKTFYNEGKLIRHQKNYHKASIDNEPSMGARLLTPKIKSEHPQPLNLLCDNCGKSFSSKYRLVRHQKAMHEGLKPWICRFCNRGFTGKDTMQKHERIHTGERPYSCEYCGKCFRQPGPFTVHLRIHTGERPYKCKFCKKGFITNQTKKVHMKRCLKRTRATNKQKNFKEASDDEDLDLLTRLKLKKDEFENVKPKNKVKKRPGVQSWNCDRCKEVFYDTKLWQRHKHNKDCSFEPLLPEKTVKKRVRKPPRTYACKYCDQTLTNYKLFQAHNKTHKQLFPDETTEEKPNYKFDEIQELFICNVCSAEFQLEAEAKDHMKSHEKILSCTICNSNFKTYIELGVHSAVHNSENKIKCPLCTYETTTSSIYCFKTHVNYVHLRKFPYFCKECGRGFRHIKFYQDHQNIHSGKKPYICVVCLKGFPYPKYLNMHQVRNHQVGTSGRKIEHECKTCNRHFYKPEALAVHFETCYKRNKKTKSGTPAKSFLCDTCGQTFTERAKLLEHLRVHRGDLPFVCSWCGKRFPVLSYLKTHERVHTGEKPYEKRALKKKKIHICKYCEASFKTETMLRDHKKTHKAKDFIEEDPSYKFDLLQDLYICQVCSAEFQNAQEVEDHIKTHKPILKCYECDELFNNAFDLGIHSSKHGDGKIKCPLCKYISKSSNPYSFKAHVNYTHLKKFPFYCKECGKGFKQFKLYKEHENFHNGTKPFECIVCNKSFSFEKYLIVHQVRNHQVSSSDLNECKRCHKLFNNFKDLEEHVIICNFKRKTAKKPNSFLCDTCGQGFIEKSKLHKHIRVHKGDLPFVCTWCNKKFPQKDYLKTHERVHTGEKPYSCEYCGKCFGFHAPFRVHIRKHTGERPYKCDFCYKGFTTNQAMKLHKKNCLGESTK</sequence>
<dbReference type="SUPFAM" id="SSF57667">
    <property type="entry name" value="beta-beta-alpha zinc fingers"/>
    <property type="match status" value="9"/>
</dbReference>
<evidence type="ECO:0000256" key="9">
    <source>
        <dbReference type="ARBA" id="ARBA00023242"/>
    </source>
</evidence>
<evidence type="ECO:0000256" key="10">
    <source>
        <dbReference type="PROSITE-ProRule" id="PRU00042"/>
    </source>
</evidence>
<dbReference type="Proteomes" id="UP001152799">
    <property type="component" value="Chromosome 13"/>
</dbReference>
<dbReference type="EMBL" id="OU892289">
    <property type="protein sequence ID" value="CAG9763104.1"/>
    <property type="molecule type" value="Genomic_DNA"/>
</dbReference>
<dbReference type="FunFam" id="3.30.160.60:FF:002343">
    <property type="entry name" value="Zinc finger protein 33A"/>
    <property type="match status" value="1"/>
</dbReference>
<feature type="domain" description="C2H2-type" evidence="12">
    <location>
        <begin position="532"/>
        <end position="554"/>
    </location>
</feature>
<keyword evidence="4 10" id="KW-0863">Zinc-finger</keyword>
<dbReference type="FunFam" id="3.30.160.60:FF:000110">
    <property type="entry name" value="Zinc finger protein-like"/>
    <property type="match status" value="1"/>
</dbReference>
<dbReference type="InterPro" id="IPR050752">
    <property type="entry name" value="C2H2-ZF_domain"/>
</dbReference>
<dbReference type="FunFam" id="3.30.160.60:FF:000145">
    <property type="entry name" value="Zinc finger protein 574"/>
    <property type="match status" value="1"/>
</dbReference>
<feature type="domain" description="C2H2-type" evidence="12">
    <location>
        <begin position="84"/>
        <end position="117"/>
    </location>
</feature>
<feature type="domain" description="C2H2-type" evidence="12">
    <location>
        <begin position="827"/>
        <end position="849"/>
    </location>
</feature>
<feature type="domain" description="C2H2-type" evidence="12">
    <location>
        <begin position="280"/>
        <end position="308"/>
    </location>
</feature>
<keyword evidence="8" id="KW-0804">Transcription</keyword>
<evidence type="ECO:0000313" key="13">
    <source>
        <dbReference type="EMBL" id="CAG9763104.1"/>
    </source>
</evidence>
<dbReference type="GO" id="GO:0000978">
    <property type="term" value="F:RNA polymerase II cis-regulatory region sequence-specific DNA binding"/>
    <property type="evidence" value="ECO:0007669"/>
    <property type="project" value="TreeGrafter"/>
</dbReference>
<dbReference type="Pfam" id="PF00096">
    <property type="entry name" value="zf-C2H2"/>
    <property type="match status" value="7"/>
</dbReference>
<evidence type="ECO:0000256" key="7">
    <source>
        <dbReference type="ARBA" id="ARBA00023125"/>
    </source>
</evidence>
<organism evidence="13 14">
    <name type="scientific">Ceutorhynchus assimilis</name>
    <name type="common">cabbage seed weevil</name>
    <dbReference type="NCBI Taxonomy" id="467358"/>
    <lineage>
        <taxon>Eukaryota</taxon>
        <taxon>Metazoa</taxon>
        <taxon>Ecdysozoa</taxon>
        <taxon>Arthropoda</taxon>
        <taxon>Hexapoda</taxon>
        <taxon>Insecta</taxon>
        <taxon>Pterygota</taxon>
        <taxon>Neoptera</taxon>
        <taxon>Endopterygota</taxon>
        <taxon>Coleoptera</taxon>
        <taxon>Polyphaga</taxon>
        <taxon>Cucujiformia</taxon>
        <taxon>Curculionidae</taxon>
        <taxon>Ceutorhynchinae</taxon>
        <taxon>Ceutorhynchus</taxon>
    </lineage>
</organism>
<keyword evidence="7" id="KW-0238">DNA-binding</keyword>
<feature type="domain" description="C2H2-type" evidence="12">
    <location>
        <begin position="784"/>
        <end position="811"/>
    </location>
</feature>
<feature type="domain" description="C2H2-type" evidence="12">
    <location>
        <begin position="163"/>
        <end position="190"/>
    </location>
</feature>
<dbReference type="OrthoDB" id="6077919at2759"/>
<dbReference type="GO" id="GO:0000981">
    <property type="term" value="F:DNA-binding transcription factor activity, RNA polymerase II-specific"/>
    <property type="evidence" value="ECO:0007669"/>
    <property type="project" value="TreeGrafter"/>
</dbReference>
<evidence type="ECO:0000256" key="6">
    <source>
        <dbReference type="ARBA" id="ARBA00023015"/>
    </source>
</evidence>
<accession>A0A9N9QKZ4</accession>
<feature type="domain" description="C2H2-type" evidence="12">
    <location>
        <begin position="337"/>
        <end position="364"/>
    </location>
</feature>
<proteinExistence type="predicted"/>
<dbReference type="PANTHER" id="PTHR24384:SF189">
    <property type="entry name" value="C2H2-TYPE DOMAIN-CONTAINING PROTEIN-RELATED"/>
    <property type="match status" value="1"/>
</dbReference>
<feature type="domain" description="C2H2-type" evidence="12">
    <location>
        <begin position="939"/>
        <end position="967"/>
    </location>
</feature>
<dbReference type="Gene3D" id="3.30.160.60">
    <property type="entry name" value="Classic Zinc Finger"/>
    <property type="match status" value="19"/>
</dbReference>
<keyword evidence="6" id="KW-0805">Transcription regulation</keyword>
<feature type="domain" description="C2H2-type" evidence="12">
    <location>
        <begin position="745"/>
        <end position="772"/>
    </location>
</feature>
<evidence type="ECO:0000259" key="12">
    <source>
        <dbReference type="PROSITE" id="PS50157"/>
    </source>
</evidence>
<dbReference type="FunFam" id="3.30.160.60:FF:000446">
    <property type="entry name" value="Zinc finger protein"/>
    <property type="match status" value="2"/>
</dbReference>
<keyword evidence="9" id="KW-0539">Nucleus</keyword>
<feature type="domain" description="C2H2-type" evidence="12">
    <location>
        <begin position="558"/>
        <end position="585"/>
    </location>
</feature>
<dbReference type="AlphaFoldDB" id="A0A9N9QKZ4"/>
<keyword evidence="2" id="KW-0479">Metal-binding</keyword>
<feature type="domain" description="C2H2-type" evidence="12">
    <location>
        <begin position="911"/>
        <end position="938"/>
    </location>
</feature>
<keyword evidence="14" id="KW-1185">Reference proteome</keyword>
<evidence type="ECO:0000256" key="2">
    <source>
        <dbReference type="ARBA" id="ARBA00022723"/>
    </source>
</evidence>
<dbReference type="PROSITE" id="PS00028">
    <property type="entry name" value="ZINC_FINGER_C2H2_1"/>
    <property type="match status" value="21"/>
</dbReference>
<feature type="domain" description="C2H2-type" evidence="12">
    <location>
        <begin position="309"/>
        <end position="336"/>
    </location>
</feature>
<evidence type="ECO:0000256" key="4">
    <source>
        <dbReference type="ARBA" id="ARBA00022771"/>
    </source>
</evidence>
<feature type="domain" description="C2H2-type" evidence="12">
    <location>
        <begin position="486"/>
        <end position="513"/>
    </location>
</feature>
<dbReference type="InterPro" id="IPR036236">
    <property type="entry name" value="Znf_C2H2_sf"/>
</dbReference>
<feature type="region of interest" description="Disordered" evidence="11">
    <location>
        <begin position="1"/>
        <end position="22"/>
    </location>
</feature>
<evidence type="ECO:0000256" key="1">
    <source>
        <dbReference type="ARBA" id="ARBA00004123"/>
    </source>
</evidence>
<feature type="domain" description="C2H2-type" evidence="12">
    <location>
        <begin position="717"/>
        <end position="744"/>
    </location>
</feature>
<dbReference type="GO" id="GO:0005634">
    <property type="term" value="C:nucleus"/>
    <property type="evidence" value="ECO:0007669"/>
    <property type="project" value="UniProtKB-SubCell"/>
</dbReference>
<dbReference type="SMART" id="SM00355">
    <property type="entry name" value="ZnF_C2H2"/>
    <property type="match status" value="29"/>
</dbReference>
<feature type="domain" description="C2H2-type" evidence="12">
    <location>
        <begin position="1033"/>
        <end position="1060"/>
    </location>
</feature>
<dbReference type="FunFam" id="3.30.160.60:FF:000634">
    <property type="entry name" value="Zinc finger X-chromosomal protein"/>
    <property type="match status" value="1"/>
</dbReference>
<feature type="domain" description="C2H2-type" evidence="12">
    <location>
        <begin position="617"/>
        <end position="644"/>
    </location>
</feature>
<feature type="domain" description="C2H2-type" evidence="12">
    <location>
        <begin position="1061"/>
        <end position="1088"/>
    </location>
</feature>
<dbReference type="PROSITE" id="PS50157">
    <property type="entry name" value="ZINC_FINGER_C2H2_2"/>
    <property type="match status" value="21"/>
</dbReference>
<dbReference type="Pfam" id="PF13912">
    <property type="entry name" value="zf-C2H2_6"/>
    <property type="match status" value="4"/>
</dbReference>
<feature type="domain" description="C2H2-type" evidence="12">
    <location>
        <begin position="228"/>
        <end position="256"/>
    </location>
</feature>
<comment type="subcellular location">
    <subcellularLocation>
        <location evidence="1">Nucleus</location>
    </subcellularLocation>
</comment>
<feature type="domain" description="C2H2-type" evidence="12">
    <location>
        <begin position="1005"/>
        <end position="1032"/>
    </location>
</feature>
<feature type="domain" description="C2H2-type" evidence="12">
    <location>
        <begin position="137"/>
        <end position="165"/>
    </location>
</feature>
<name>A0A9N9QKZ4_9CUCU</name>
<feature type="domain" description="C2H2-type" evidence="12">
    <location>
        <begin position="1089"/>
        <end position="1116"/>
    </location>
</feature>
<evidence type="ECO:0000256" key="5">
    <source>
        <dbReference type="ARBA" id="ARBA00022833"/>
    </source>
</evidence>
<dbReference type="InterPro" id="IPR013087">
    <property type="entry name" value="Znf_C2H2_type"/>
</dbReference>
<reference evidence="13" key="1">
    <citation type="submission" date="2022-01" db="EMBL/GenBank/DDBJ databases">
        <authorList>
            <person name="King R."/>
        </authorList>
    </citation>
    <scope>NUCLEOTIDE SEQUENCE</scope>
</reference>
<evidence type="ECO:0000313" key="14">
    <source>
        <dbReference type="Proteomes" id="UP001152799"/>
    </source>
</evidence>
<dbReference type="PANTHER" id="PTHR24384">
    <property type="entry name" value="FINGER PUTATIVE TRANSCRIPTION FACTOR FAMILY-RELATED"/>
    <property type="match status" value="1"/>
</dbReference>
<evidence type="ECO:0000256" key="8">
    <source>
        <dbReference type="ARBA" id="ARBA00023163"/>
    </source>
</evidence>
<keyword evidence="3" id="KW-0677">Repeat</keyword>